<keyword evidence="1" id="KW-1133">Transmembrane helix</keyword>
<proteinExistence type="predicted"/>
<dbReference type="EMBL" id="AP019376">
    <property type="protein sequence ID" value="BBH87505.1"/>
    <property type="molecule type" value="Genomic_DNA"/>
</dbReference>
<dbReference type="AlphaFoldDB" id="A0A455SMS3"/>
<evidence type="ECO:0000256" key="1">
    <source>
        <dbReference type="SAM" id="Phobius"/>
    </source>
</evidence>
<evidence type="ECO:0000313" key="2">
    <source>
        <dbReference type="EMBL" id="BBH87505.1"/>
    </source>
</evidence>
<protein>
    <submittedName>
        <fullName evidence="2">Uncharacterized protein</fullName>
    </submittedName>
</protein>
<keyword evidence="1" id="KW-0812">Transmembrane</keyword>
<accession>A0A455SMS3</accession>
<gene>
    <name evidence="2" type="ORF">KTC_22560</name>
</gene>
<feature type="transmembrane region" description="Helical" evidence="1">
    <location>
        <begin position="36"/>
        <end position="53"/>
    </location>
</feature>
<keyword evidence="1" id="KW-0472">Membrane</keyword>
<name>A0A455SMS3_9CHLR</name>
<sequence length="143" mass="16732">MEQRHYQYRRREPFSEERFIIRDHGKIQEKRSITHIVLNVLFCAILFTVSFIGRPYARFDADGCGNSVPERFFLCDALGHGGKHSRWQEVPVLLSPFSPHMIFLFACVVLFSMHGNELMPILVAWLVVLPVYVALYCLVRYVR</sequence>
<feature type="transmembrane region" description="Helical" evidence="1">
    <location>
        <begin position="118"/>
        <end position="142"/>
    </location>
</feature>
<reference evidence="2" key="1">
    <citation type="submission" date="2018-12" db="EMBL/GenBank/DDBJ databases">
        <title>Novel natural products biosynthetic potential of the class Ktedonobacteria.</title>
        <authorList>
            <person name="Zheng Y."/>
            <person name="Saitou A."/>
            <person name="Wang C.M."/>
            <person name="Toyoda A."/>
            <person name="Minakuchi Y."/>
            <person name="Sekiguchi Y."/>
            <person name="Ueda K."/>
            <person name="Takano H."/>
            <person name="Sakai Y."/>
            <person name="Yokota A."/>
            <person name="Yabe S."/>
        </authorList>
    </citation>
    <scope>NUCLEOTIDE SEQUENCE</scope>
    <source>
        <strain evidence="2">COM3</strain>
    </source>
</reference>
<organism evidence="2">
    <name type="scientific">Thermosporothrix sp. COM3</name>
    <dbReference type="NCBI Taxonomy" id="2490863"/>
    <lineage>
        <taxon>Bacteria</taxon>
        <taxon>Bacillati</taxon>
        <taxon>Chloroflexota</taxon>
        <taxon>Ktedonobacteria</taxon>
        <taxon>Ktedonobacterales</taxon>
        <taxon>Thermosporotrichaceae</taxon>
        <taxon>Thermosporothrix</taxon>
    </lineage>
</organism>